<dbReference type="InterPro" id="IPR052745">
    <property type="entry name" value="G3P_Oxidase/Oxidoreductase"/>
</dbReference>
<dbReference type="RefSeq" id="WP_160719667.1">
    <property type="nucleotide sequence ID" value="NZ_SUMG01000004.1"/>
</dbReference>
<comment type="caution">
    <text evidence="3">The sequence shown here is derived from an EMBL/GenBank/DDBJ whole genome shotgun (WGS) entry which is preliminary data.</text>
</comment>
<feature type="domain" description="BFD-like [2Fe-2S]-binding" evidence="2">
    <location>
        <begin position="397"/>
        <end position="450"/>
    </location>
</feature>
<dbReference type="SUPFAM" id="SSF51905">
    <property type="entry name" value="FAD/NAD(P)-binding domain"/>
    <property type="match status" value="1"/>
</dbReference>
<dbReference type="Pfam" id="PF01266">
    <property type="entry name" value="DAO"/>
    <property type="match status" value="1"/>
</dbReference>
<dbReference type="PANTHER" id="PTHR42720">
    <property type="entry name" value="GLYCEROL-3-PHOSPHATE DEHYDROGENASE"/>
    <property type="match status" value="1"/>
</dbReference>
<evidence type="ECO:0000259" key="2">
    <source>
        <dbReference type="Pfam" id="PF04324"/>
    </source>
</evidence>
<evidence type="ECO:0000313" key="4">
    <source>
        <dbReference type="Proteomes" id="UP000449710"/>
    </source>
</evidence>
<organism evidence="3 4">
    <name type="scientific">Isachenkonia alkalipeptolytica</name>
    <dbReference type="NCBI Taxonomy" id="2565777"/>
    <lineage>
        <taxon>Bacteria</taxon>
        <taxon>Bacillati</taxon>
        <taxon>Bacillota</taxon>
        <taxon>Clostridia</taxon>
        <taxon>Eubacteriales</taxon>
        <taxon>Clostridiaceae</taxon>
        <taxon>Isachenkonia</taxon>
    </lineage>
</organism>
<dbReference type="InterPro" id="IPR041854">
    <property type="entry name" value="BFD-like_2Fe2S-bd_dom_sf"/>
</dbReference>
<dbReference type="Pfam" id="PF04324">
    <property type="entry name" value="Fer2_BFD"/>
    <property type="match status" value="1"/>
</dbReference>
<dbReference type="Proteomes" id="UP000449710">
    <property type="component" value="Unassembled WGS sequence"/>
</dbReference>
<dbReference type="CDD" id="cd19946">
    <property type="entry name" value="GlpA-like_Fer2_BFD-like"/>
    <property type="match status" value="1"/>
</dbReference>
<feature type="domain" description="FAD dependent oxidoreductase" evidence="1">
    <location>
        <begin position="3"/>
        <end position="350"/>
    </location>
</feature>
<dbReference type="InterPro" id="IPR007419">
    <property type="entry name" value="BFD-like_2Fe2S-bd_dom"/>
</dbReference>
<name>A0AA43XK75_9CLOT</name>
<dbReference type="Gene3D" id="3.50.50.60">
    <property type="entry name" value="FAD/NAD(P)-binding domain"/>
    <property type="match status" value="1"/>
</dbReference>
<dbReference type="SUPFAM" id="SSF54373">
    <property type="entry name" value="FAD-linked reductases, C-terminal domain"/>
    <property type="match status" value="1"/>
</dbReference>
<reference evidence="3 4" key="1">
    <citation type="submission" date="2019-04" db="EMBL/GenBank/DDBJ databases">
        <title>Isachenkonia alkalipeptolytica gen. nov. sp. nov. a new anaerobic, alkiliphilic organothrophic bacterium capable to reduce synthesized ferrihydrite isolated from a soda lake.</title>
        <authorList>
            <person name="Toshchakov S.V."/>
            <person name="Zavarzina D.G."/>
            <person name="Zhilina T.N."/>
            <person name="Kostrikina N.A."/>
            <person name="Kublanov I.V."/>
        </authorList>
    </citation>
    <scope>NUCLEOTIDE SEQUENCE [LARGE SCALE GENOMIC DNA]</scope>
    <source>
        <strain evidence="3 4">Z-1701</strain>
    </source>
</reference>
<evidence type="ECO:0000259" key="1">
    <source>
        <dbReference type="Pfam" id="PF01266"/>
    </source>
</evidence>
<dbReference type="InterPro" id="IPR036188">
    <property type="entry name" value="FAD/NAD-bd_sf"/>
</dbReference>
<protein>
    <submittedName>
        <fullName evidence="3">NAD(P)/FAD-dependent oxidoreductase</fullName>
    </submittedName>
</protein>
<accession>A0AA43XK75</accession>
<gene>
    <name evidence="3" type="ORF">ISALK_04815</name>
</gene>
<dbReference type="PANTHER" id="PTHR42720:SF1">
    <property type="entry name" value="GLYCEROL 3-PHOSPHATE OXIDASE"/>
    <property type="match status" value="1"/>
</dbReference>
<dbReference type="AlphaFoldDB" id="A0AA43XK75"/>
<dbReference type="Gene3D" id="3.30.9.10">
    <property type="entry name" value="D-Amino Acid Oxidase, subunit A, domain 2"/>
    <property type="match status" value="1"/>
</dbReference>
<dbReference type="InterPro" id="IPR006076">
    <property type="entry name" value="FAD-dep_OxRdtase"/>
</dbReference>
<dbReference type="Gene3D" id="1.10.10.1100">
    <property type="entry name" value="BFD-like [2Fe-2S]-binding domain"/>
    <property type="match status" value="1"/>
</dbReference>
<sequence>MYDVIIIGAGVIGTAVARELSKYQGRVAILEKNPEVCQGTTKANSAIVHGGYDARHGTLKGKLNKRGVELYPGLAKALNFPYQRCGSMVLAFNREEEQKLWALMENGKKNGVEGLELLTGEEVRQIEPGIAPEVTKVLYAKNAGITCPFNMTFALLENAMENGTELFVNTEVKGIKEFGEGLSLFTPQGEFQGKMVINAAGVHSDRIAEMIGDRNYKITPNRGEYRILDRKAGDTVSHVIFQTPTPDGKGVLVAPTVHGNIIVGPTSDGIDSPEDTRTTKAGIEKVDRSASKAVPKVPLRESIRIFSGIRASVEGSDFIIEPSKTAKGLMHLIGIDSPGLASAPAIGEMVVGEIQERLSLEKKQNFIEKRRAIPHFEALSNGEKEGLLKANPRYKKIICRCEMITEGEILEAIHRRGGATTLDGIKRRVRPGSGRCQGGFCGPRVLEILSRELQIPMEEIRKEGTDSKLLSGKLKGALK</sequence>
<keyword evidence="4" id="KW-1185">Reference proteome</keyword>
<dbReference type="EMBL" id="SUMG01000004">
    <property type="protein sequence ID" value="NBG87816.1"/>
    <property type="molecule type" value="Genomic_DNA"/>
</dbReference>
<evidence type="ECO:0000313" key="3">
    <source>
        <dbReference type="EMBL" id="NBG87816.1"/>
    </source>
</evidence>
<proteinExistence type="predicted"/>